<name>A0A852VH92_9BACT</name>
<dbReference type="EMBL" id="JACCCU010000001">
    <property type="protein sequence ID" value="NYF88902.1"/>
    <property type="molecule type" value="Genomic_DNA"/>
</dbReference>
<evidence type="ECO:0000313" key="2">
    <source>
        <dbReference type="Proteomes" id="UP000564385"/>
    </source>
</evidence>
<reference evidence="1 2" key="1">
    <citation type="submission" date="2020-07" db="EMBL/GenBank/DDBJ databases">
        <title>Genomic Encyclopedia of Type Strains, Phase IV (KMG-V): Genome sequencing to study the core and pangenomes of soil and plant-associated prokaryotes.</title>
        <authorList>
            <person name="Whitman W."/>
        </authorList>
    </citation>
    <scope>NUCLEOTIDE SEQUENCE [LARGE SCALE GENOMIC DNA]</scope>
    <source>
        <strain evidence="1 2">M8UP22</strain>
    </source>
</reference>
<accession>A0A852VH92</accession>
<evidence type="ECO:0000313" key="1">
    <source>
        <dbReference type="EMBL" id="NYF88902.1"/>
    </source>
</evidence>
<sequence>MDSKALLALWKLDEMPACPEGMMLAQAYLISCGEGVNRLATEEPLDRMNDIKACYMALVEHSEDCDSCNEV</sequence>
<gene>
    <name evidence="1" type="ORF">HDF08_000969</name>
</gene>
<proteinExistence type="predicted"/>
<protein>
    <submittedName>
        <fullName evidence="1">Uncharacterized protein</fullName>
    </submittedName>
</protein>
<dbReference type="Proteomes" id="UP000564385">
    <property type="component" value="Unassembled WGS sequence"/>
</dbReference>
<organism evidence="1 2">
    <name type="scientific">Tunturiibacter lichenicola</name>
    <dbReference type="NCBI Taxonomy" id="2051959"/>
    <lineage>
        <taxon>Bacteria</taxon>
        <taxon>Pseudomonadati</taxon>
        <taxon>Acidobacteriota</taxon>
        <taxon>Terriglobia</taxon>
        <taxon>Terriglobales</taxon>
        <taxon>Acidobacteriaceae</taxon>
        <taxon>Tunturiibacter</taxon>
    </lineage>
</organism>
<comment type="caution">
    <text evidence="1">The sequence shown here is derived from an EMBL/GenBank/DDBJ whole genome shotgun (WGS) entry which is preliminary data.</text>
</comment>
<dbReference type="AlphaFoldDB" id="A0A852VH92"/>